<evidence type="ECO:0000256" key="1">
    <source>
        <dbReference type="ARBA" id="ARBA00001946"/>
    </source>
</evidence>
<feature type="region of interest" description="Disordered" evidence="3">
    <location>
        <begin position="150"/>
        <end position="170"/>
    </location>
</feature>
<keyword evidence="2" id="KW-0378">Hydrolase</keyword>
<dbReference type="GO" id="GO:0006753">
    <property type="term" value="P:nucleoside phosphate metabolic process"/>
    <property type="evidence" value="ECO:0007669"/>
    <property type="project" value="TreeGrafter"/>
</dbReference>
<dbReference type="AlphaFoldDB" id="A0AAN6VS41"/>
<dbReference type="Gene3D" id="3.90.79.10">
    <property type="entry name" value="Nucleoside Triphosphate Pyrophosphohydrolase"/>
    <property type="match status" value="1"/>
</dbReference>
<dbReference type="GO" id="GO:0080041">
    <property type="term" value="F:ADP-ribose pyrophosphohydrolase activity"/>
    <property type="evidence" value="ECO:0007669"/>
    <property type="project" value="TreeGrafter"/>
</dbReference>
<evidence type="ECO:0000256" key="3">
    <source>
        <dbReference type="SAM" id="MobiDB-lite"/>
    </source>
</evidence>
<proteinExistence type="predicted"/>
<evidence type="ECO:0000313" key="5">
    <source>
        <dbReference type="Proteomes" id="UP001302745"/>
    </source>
</evidence>
<dbReference type="EMBL" id="MU856861">
    <property type="protein sequence ID" value="KAK4156778.1"/>
    <property type="molecule type" value="Genomic_DNA"/>
</dbReference>
<gene>
    <name evidence="4" type="ORF">C8A00DRAFT_40792</name>
</gene>
<evidence type="ECO:0000313" key="4">
    <source>
        <dbReference type="EMBL" id="KAK4156778.1"/>
    </source>
</evidence>
<keyword evidence="5" id="KW-1185">Reference proteome</keyword>
<protein>
    <recommendedName>
        <fullName evidence="6">Nudix hydrolase domain-containing protein</fullName>
    </recommendedName>
</protein>
<dbReference type="SUPFAM" id="SSF55811">
    <property type="entry name" value="Nudix"/>
    <property type="match status" value="1"/>
</dbReference>
<accession>A0AAN6VS41</accession>
<dbReference type="PANTHER" id="PTHR11839:SF18">
    <property type="entry name" value="NUDIX HYDROLASE DOMAIN-CONTAINING PROTEIN"/>
    <property type="match status" value="1"/>
</dbReference>
<dbReference type="GO" id="GO:0080042">
    <property type="term" value="F:ADP-glucose pyrophosphohydrolase activity"/>
    <property type="evidence" value="ECO:0007669"/>
    <property type="project" value="TreeGrafter"/>
</dbReference>
<name>A0AAN6VS41_9PEZI</name>
<dbReference type="GO" id="GO:0019693">
    <property type="term" value="P:ribose phosphate metabolic process"/>
    <property type="evidence" value="ECO:0007669"/>
    <property type="project" value="TreeGrafter"/>
</dbReference>
<dbReference type="Proteomes" id="UP001302745">
    <property type="component" value="Unassembled WGS sequence"/>
</dbReference>
<dbReference type="CDD" id="cd03424">
    <property type="entry name" value="NUDIX_ADPRase_Nudt5_UGPPase_Nudt14"/>
    <property type="match status" value="1"/>
</dbReference>
<comment type="cofactor">
    <cofactor evidence="1">
        <name>Mg(2+)</name>
        <dbReference type="ChEBI" id="CHEBI:18420"/>
    </cofactor>
</comment>
<reference evidence="4" key="1">
    <citation type="journal article" date="2023" name="Mol. Phylogenet. Evol.">
        <title>Genome-scale phylogeny and comparative genomics of the fungal order Sordariales.</title>
        <authorList>
            <person name="Hensen N."/>
            <person name="Bonometti L."/>
            <person name="Westerberg I."/>
            <person name="Brannstrom I.O."/>
            <person name="Guillou S."/>
            <person name="Cros-Aarteil S."/>
            <person name="Calhoun S."/>
            <person name="Haridas S."/>
            <person name="Kuo A."/>
            <person name="Mondo S."/>
            <person name="Pangilinan J."/>
            <person name="Riley R."/>
            <person name="LaButti K."/>
            <person name="Andreopoulos B."/>
            <person name="Lipzen A."/>
            <person name="Chen C."/>
            <person name="Yan M."/>
            <person name="Daum C."/>
            <person name="Ng V."/>
            <person name="Clum A."/>
            <person name="Steindorff A."/>
            <person name="Ohm R.A."/>
            <person name="Martin F."/>
            <person name="Silar P."/>
            <person name="Natvig D.O."/>
            <person name="Lalanne C."/>
            <person name="Gautier V."/>
            <person name="Ament-Velasquez S.L."/>
            <person name="Kruys A."/>
            <person name="Hutchinson M.I."/>
            <person name="Powell A.J."/>
            <person name="Barry K."/>
            <person name="Miller A.N."/>
            <person name="Grigoriev I.V."/>
            <person name="Debuchy R."/>
            <person name="Gladieux P."/>
            <person name="Hiltunen Thoren M."/>
            <person name="Johannesson H."/>
        </authorList>
    </citation>
    <scope>NUCLEOTIDE SEQUENCE</scope>
    <source>
        <strain evidence="4">CBS 538.74</strain>
    </source>
</reference>
<evidence type="ECO:0008006" key="6">
    <source>
        <dbReference type="Google" id="ProtNLM"/>
    </source>
</evidence>
<dbReference type="InterPro" id="IPR015797">
    <property type="entry name" value="NUDIX_hydrolase-like_dom_sf"/>
</dbReference>
<reference evidence="4" key="2">
    <citation type="submission" date="2023-05" db="EMBL/GenBank/DDBJ databases">
        <authorList>
            <consortium name="Lawrence Berkeley National Laboratory"/>
            <person name="Steindorff A."/>
            <person name="Hensen N."/>
            <person name="Bonometti L."/>
            <person name="Westerberg I."/>
            <person name="Brannstrom I.O."/>
            <person name="Guillou S."/>
            <person name="Cros-Aarteil S."/>
            <person name="Calhoun S."/>
            <person name="Haridas S."/>
            <person name="Kuo A."/>
            <person name="Mondo S."/>
            <person name="Pangilinan J."/>
            <person name="Riley R."/>
            <person name="Labutti K."/>
            <person name="Andreopoulos B."/>
            <person name="Lipzen A."/>
            <person name="Chen C."/>
            <person name="Yanf M."/>
            <person name="Daum C."/>
            <person name="Ng V."/>
            <person name="Clum A."/>
            <person name="Ohm R."/>
            <person name="Martin F."/>
            <person name="Silar P."/>
            <person name="Natvig D."/>
            <person name="Lalanne C."/>
            <person name="Gautier V."/>
            <person name="Ament-Velasquez S.L."/>
            <person name="Kruys A."/>
            <person name="Hutchinson M.I."/>
            <person name="Powell A.J."/>
            <person name="Barry K."/>
            <person name="Miller A.N."/>
            <person name="Grigoriev I.V."/>
            <person name="Debuchy R."/>
            <person name="Gladieux P."/>
            <person name="Thoren M.H."/>
            <person name="Johannesson H."/>
        </authorList>
    </citation>
    <scope>NUCLEOTIDE SEQUENCE</scope>
    <source>
        <strain evidence="4">CBS 538.74</strain>
    </source>
</reference>
<comment type="caution">
    <text evidence="4">The sequence shown here is derived from an EMBL/GenBank/DDBJ whole genome shotgun (WGS) entry which is preliminary data.</text>
</comment>
<organism evidence="4 5">
    <name type="scientific">Chaetomidium leptoderma</name>
    <dbReference type="NCBI Taxonomy" id="669021"/>
    <lineage>
        <taxon>Eukaryota</taxon>
        <taxon>Fungi</taxon>
        <taxon>Dikarya</taxon>
        <taxon>Ascomycota</taxon>
        <taxon>Pezizomycotina</taxon>
        <taxon>Sordariomycetes</taxon>
        <taxon>Sordariomycetidae</taxon>
        <taxon>Sordariales</taxon>
        <taxon>Chaetomiaceae</taxon>
        <taxon>Chaetomidium</taxon>
    </lineage>
</organism>
<sequence>MPIILTALYQSRTALLRTWTSSPLASRFAWSGTSSTLKMSTFQHPEYNIPITLPTGLSKSQVLNFHPFNSWLSTLQTSLHHQHTTPSHPFHPDPYTLHSITIQSHDLFGSTRLGFVKLTSHIANAAGETLPGAVFLRGPSVAMLVMLLPEDDDGSTGGETQQKEEEEEEEEERYVLLTVQPRVAAGSLEFVELPAGMVDDAGDFVGQAAKEIEEELGMVIGKGELVSLSDLVGEGGAEEEEEGLVLLPRAVYPSAGGCDEYIPIYMHERRVPRKQLGEWTGKLTGLREHGEKVTLKLVRMRDLWKEGARDAKCLAAVALWEGLRREGKV</sequence>
<dbReference type="PANTHER" id="PTHR11839">
    <property type="entry name" value="UDP/ADP-SUGAR PYROPHOSPHATASE"/>
    <property type="match status" value="1"/>
</dbReference>
<evidence type="ECO:0000256" key="2">
    <source>
        <dbReference type="ARBA" id="ARBA00022801"/>
    </source>
</evidence>